<proteinExistence type="inferred from homology"/>
<evidence type="ECO:0000256" key="3">
    <source>
        <dbReference type="ARBA" id="ARBA00022475"/>
    </source>
</evidence>
<dbReference type="GO" id="GO:0015031">
    <property type="term" value="P:protein transport"/>
    <property type="evidence" value="ECO:0007669"/>
    <property type="project" value="UniProtKB-KW"/>
</dbReference>
<dbReference type="Gene3D" id="3.30.420.270">
    <property type="match status" value="1"/>
</dbReference>
<evidence type="ECO:0000313" key="9">
    <source>
        <dbReference type="EMBL" id="TGN14664.1"/>
    </source>
</evidence>
<dbReference type="RefSeq" id="WP_135762612.1">
    <property type="nucleotide sequence ID" value="NZ_RQHV01000002.1"/>
</dbReference>
<keyword evidence="7" id="KW-0813">Transport</keyword>
<dbReference type="InterPro" id="IPR003400">
    <property type="entry name" value="ExbD"/>
</dbReference>
<comment type="subcellular location">
    <subcellularLocation>
        <location evidence="1">Cell membrane</location>
        <topology evidence="1">Single-pass membrane protein</topology>
    </subcellularLocation>
    <subcellularLocation>
        <location evidence="7">Cell membrane</location>
        <topology evidence="7">Single-pass type II membrane protein</topology>
    </subcellularLocation>
</comment>
<organism evidence="9 10">
    <name type="scientific">Leptospira ilyithenensis</name>
    <dbReference type="NCBI Taxonomy" id="2484901"/>
    <lineage>
        <taxon>Bacteria</taxon>
        <taxon>Pseudomonadati</taxon>
        <taxon>Spirochaetota</taxon>
        <taxon>Spirochaetia</taxon>
        <taxon>Leptospirales</taxon>
        <taxon>Leptospiraceae</taxon>
        <taxon>Leptospira</taxon>
    </lineage>
</organism>
<keyword evidence="7" id="KW-0653">Protein transport</keyword>
<dbReference type="Proteomes" id="UP000298264">
    <property type="component" value="Unassembled WGS sequence"/>
</dbReference>
<keyword evidence="5 8" id="KW-1133">Transmembrane helix</keyword>
<evidence type="ECO:0000256" key="4">
    <source>
        <dbReference type="ARBA" id="ARBA00022692"/>
    </source>
</evidence>
<evidence type="ECO:0000256" key="2">
    <source>
        <dbReference type="ARBA" id="ARBA00005811"/>
    </source>
</evidence>
<gene>
    <name evidence="9" type="ORF">EHS11_01355</name>
</gene>
<sequence length="134" mass="15361">MKLKRIRKRKQIDISSLIDVLFILLIFLMVSVRFTETKSYVELDLPKSENSRVGDFDSQIVLSLDPGGQWYWNGAAKTKEELISAIQSGKNLTSETKVILEIDKSSAFGDFFEIINHLKNKNINQIEIATKLQR</sequence>
<keyword evidence="6 8" id="KW-0472">Membrane</keyword>
<dbReference type="OrthoDB" id="330094at2"/>
<feature type="transmembrane region" description="Helical" evidence="8">
    <location>
        <begin position="12"/>
        <end position="32"/>
    </location>
</feature>
<evidence type="ECO:0000313" key="10">
    <source>
        <dbReference type="Proteomes" id="UP000298264"/>
    </source>
</evidence>
<keyword evidence="4 7" id="KW-0812">Transmembrane</keyword>
<evidence type="ECO:0000256" key="8">
    <source>
        <dbReference type="SAM" id="Phobius"/>
    </source>
</evidence>
<dbReference type="PANTHER" id="PTHR30558">
    <property type="entry name" value="EXBD MEMBRANE COMPONENT OF PMF-DRIVEN MACROMOLECULE IMPORT SYSTEM"/>
    <property type="match status" value="1"/>
</dbReference>
<evidence type="ECO:0000256" key="7">
    <source>
        <dbReference type="RuleBase" id="RU003879"/>
    </source>
</evidence>
<comment type="similarity">
    <text evidence="2 7">Belongs to the ExbD/TolR family.</text>
</comment>
<evidence type="ECO:0000256" key="6">
    <source>
        <dbReference type="ARBA" id="ARBA00023136"/>
    </source>
</evidence>
<accession>A0A4R9LV34</accession>
<dbReference type="GO" id="GO:0022857">
    <property type="term" value="F:transmembrane transporter activity"/>
    <property type="evidence" value="ECO:0007669"/>
    <property type="project" value="InterPro"/>
</dbReference>
<evidence type="ECO:0000256" key="5">
    <source>
        <dbReference type="ARBA" id="ARBA00022989"/>
    </source>
</evidence>
<evidence type="ECO:0000256" key="1">
    <source>
        <dbReference type="ARBA" id="ARBA00004162"/>
    </source>
</evidence>
<keyword evidence="3" id="KW-1003">Cell membrane</keyword>
<dbReference type="AlphaFoldDB" id="A0A4R9LV34"/>
<dbReference type="EMBL" id="RQHV01000002">
    <property type="protein sequence ID" value="TGN14664.1"/>
    <property type="molecule type" value="Genomic_DNA"/>
</dbReference>
<keyword evidence="10" id="KW-1185">Reference proteome</keyword>
<protein>
    <submittedName>
        <fullName evidence="9">Biopolymer transporter ExbD</fullName>
    </submittedName>
</protein>
<comment type="caution">
    <text evidence="9">The sequence shown here is derived from an EMBL/GenBank/DDBJ whole genome shotgun (WGS) entry which is preliminary data.</text>
</comment>
<name>A0A4R9LV34_9LEPT</name>
<reference evidence="9" key="1">
    <citation type="journal article" date="2019" name="PLoS Negl. Trop. Dis.">
        <title>Revisiting the worldwide diversity of Leptospira species in the environment.</title>
        <authorList>
            <person name="Vincent A.T."/>
            <person name="Schiettekatte O."/>
            <person name="Bourhy P."/>
            <person name="Veyrier F.J."/>
            <person name="Picardeau M."/>
        </authorList>
    </citation>
    <scope>NUCLEOTIDE SEQUENCE [LARGE SCALE GENOMIC DNA]</scope>
    <source>
        <strain evidence="9">201400974</strain>
    </source>
</reference>
<dbReference type="Pfam" id="PF02472">
    <property type="entry name" value="ExbD"/>
    <property type="match status" value="1"/>
</dbReference>
<dbReference type="GO" id="GO:0005886">
    <property type="term" value="C:plasma membrane"/>
    <property type="evidence" value="ECO:0007669"/>
    <property type="project" value="UniProtKB-SubCell"/>
</dbReference>